<gene>
    <name evidence="1" type="ORF">FB465_0984</name>
</gene>
<organism evidence="1 2">
    <name type="scientific">Kitasatospora atroaurantiaca</name>
    <dbReference type="NCBI Taxonomy" id="285545"/>
    <lineage>
        <taxon>Bacteria</taxon>
        <taxon>Bacillati</taxon>
        <taxon>Actinomycetota</taxon>
        <taxon>Actinomycetes</taxon>
        <taxon>Kitasatosporales</taxon>
        <taxon>Streptomycetaceae</taxon>
        <taxon>Kitasatospora</taxon>
    </lineage>
</organism>
<dbReference type="RefSeq" id="WP_145787886.1">
    <property type="nucleotide sequence ID" value="NZ_BAAABR010000001.1"/>
</dbReference>
<sequence>MTYTISGNYVAACSCAVICGCAVDAQPRDAQGGTECRGAAVFHINEGNLDDLDLSGVDFAFYNLFPSHLTAGDWKVGLVVDSGASDEQAGALERLVSGREGGPFGELAQFFGEYLGMERAGVSLTDGETPGFRVEGRSEVSFEALKGMDGTPTTIKNAMFGFAPEYQVGKSTGSSDAFGLSFNGDYGERADFVFSSEEEGAVHGRV</sequence>
<protein>
    <recommendedName>
        <fullName evidence="3">DUF1326 domain-containing protein</fullName>
    </recommendedName>
</protein>
<dbReference type="Proteomes" id="UP000318416">
    <property type="component" value="Unassembled WGS sequence"/>
</dbReference>
<evidence type="ECO:0008006" key="3">
    <source>
        <dbReference type="Google" id="ProtNLM"/>
    </source>
</evidence>
<accession>A0A561EK82</accession>
<comment type="caution">
    <text evidence="1">The sequence shown here is derived from an EMBL/GenBank/DDBJ whole genome shotgun (WGS) entry which is preliminary data.</text>
</comment>
<proteinExistence type="predicted"/>
<dbReference type="InterPro" id="IPR009758">
    <property type="entry name" value="DUF1326"/>
</dbReference>
<dbReference type="OrthoDB" id="9802256at2"/>
<keyword evidence="2" id="KW-1185">Reference proteome</keyword>
<dbReference type="EMBL" id="VIVR01000001">
    <property type="protein sequence ID" value="TWE16025.1"/>
    <property type="molecule type" value="Genomic_DNA"/>
</dbReference>
<dbReference type="Pfam" id="PF07040">
    <property type="entry name" value="DUF1326"/>
    <property type="match status" value="1"/>
</dbReference>
<dbReference type="AlphaFoldDB" id="A0A561EK82"/>
<reference evidence="1 2" key="1">
    <citation type="submission" date="2019-06" db="EMBL/GenBank/DDBJ databases">
        <title>Sequencing the genomes of 1000 actinobacteria strains.</title>
        <authorList>
            <person name="Klenk H.-P."/>
        </authorList>
    </citation>
    <scope>NUCLEOTIDE SEQUENCE [LARGE SCALE GENOMIC DNA]</scope>
    <source>
        <strain evidence="1 2">DSM 41649</strain>
    </source>
</reference>
<evidence type="ECO:0000313" key="2">
    <source>
        <dbReference type="Proteomes" id="UP000318416"/>
    </source>
</evidence>
<name>A0A561EK82_9ACTN</name>
<evidence type="ECO:0000313" key="1">
    <source>
        <dbReference type="EMBL" id="TWE16025.1"/>
    </source>
</evidence>